<dbReference type="GO" id="GO:0005764">
    <property type="term" value="C:lysosome"/>
    <property type="evidence" value="ECO:0007669"/>
    <property type="project" value="TreeGrafter"/>
</dbReference>
<evidence type="ECO:0000259" key="3">
    <source>
        <dbReference type="Pfam" id="PF14845"/>
    </source>
</evidence>
<dbReference type="Gene3D" id="3.30.379.10">
    <property type="entry name" value="Chitobiase/beta-hexosaminidase domain 2-like"/>
    <property type="match status" value="1"/>
</dbReference>
<keyword evidence="1" id="KW-0378">Hydrolase</keyword>
<dbReference type="SUPFAM" id="SSF55545">
    <property type="entry name" value="beta-N-acetylhexosaminidase-like domain"/>
    <property type="match status" value="1"/>
</dbReference>
<dbReference type="InterPro" id="IPR025705">
    <property type="entry name" value="Beta_hexosaminidase_sua/sub"/>
</dbReference>
<dbReference type="GO" id="GO:0016020">
    <property type="term" value="C:membrane"/>
    <property type="evidence" value="ECO:0007669"/>
    <property type="project" value="TreeGrafter"/>
</dbReference>
<dbReference type="WBParaSite" id="ACRNAN_scaffold2017.g18058.t1">
    <property type="protein sequence ID" value="ACRNAN_scaffold2017.g18058.t1"/>
    <property type="gene ID" value="ACRNAN_scaffold2017.g18058"/>
</dbReference>
<feature type="domain" description="Beta-hexosaminidase eukaryotic type N-terminal" evidence="3">
    <location>
        <begin position="92"/>
        <end position="154"/>
    </location>
</feature>
<dbReference type="GO" id="GO:0005975">
    <property type="term" value="P:carbohydrate metabolic process"/>
    <property type="evidence" value="ECO:0007669"/>
    <property type="project" value="InterPro"/>
</dbReference>
<dbReference type="PANTHER" id="PTHR22600:SF21">
    <property type="entry name" value="BETA-HEXOSAMINIDASE A"/>
    <property type="match status" value="1"/>
</dbReference>
<sequence>MLIRRFNWTKNQQMFLYIFTLLLFQLGCISSQEFLAAPPPGLRTNGEVWPLPQQISYGRKSRVVGKNSIEILYSASKPLEKWLFPEKDVSNDESTNGIFSLKIKVNKGCIDNDEYPQQEMIEEYWLNVPEKGDATLEATEVWGIVRGLETFSQLIYRVNDTVSLLLILQIIN</sequence>
<evidence type="ECO:0000256" key="1">
    <source>
        <dbReference type="ARBA" id="ARBA00022801"/>
    </source>
</evidence>
<evidence type="ECO:0000313" key="5">
    <source>
        <dbReference type="WBParaSite" id="ACRNAN_scaffold2017.g18058.t1"/>
    </source>
</evidence>
<reference evidence="5" key="1">
    <citation type="submission" date="2022-11" db="UniProtKB">
        <authorList>
            <consortium name="WormBaseParasite"/>
        </authorList>
    </citation>
    <scope>IDENTIFICATION</scope>
</reference>
<dbReference type="Proteomes" id="UP000887540">
    <property type="component" value="Unplaced"/>
</dbReference>
<protein>
    <submittedName>
        <fullName evidence="5">Beta-hexosaminidase eukaryotic type N-terminal domain-containing protein</fullName>
    </submittedName>
</protein>
<dbReference type="GO" id="GO:0030203">
    <property type="term" value="P:glycosaminoglycan metabolic process"/>
    <property type="evidence" value="ECO:0007669"/>
    <property type="project" value="TreeGrafter"/>
</dbReference>
<organism evidence="4 5">
    <name type="scientific">Acrobeloides nanus</name>
    <dbReference type="NCBI Taxonomy" id="290746"/>
    <lineage>
        <taxon>Eukaryota</taxon>
        <taxon>Metazoa</taxon>
        <taxon>Ecdysozoa</taxon>
        <taxon>Nematoda</taxon>
        <taxon>Chromadorea</taxon>
        <taxon>Rhabditida</taxon>
        <taxon>Tylenchina</taxon>
        <taxon>Cephalobomorpha</taxon>
        <taxon>Cephaloboidea</taxon>
        <taxon>Cephalobidae</taxon>
        <taxon>Acrobeloides</taxon>
    </lineage>
</organism>
<keyword evidence="2" id="KW-0732">Signal</keyword>
<dbReference type="InterPro" id="IPR029018">
    <property type="entry name" value="Hex-like_dom2"/>
</dbReference>
<keyword evidence="4" id="KW-1185">Reference proteome</keyword>
<evidence type="ECO:0000256" key="2">
    <source>
        <dbReference type="SAM" id="SignalP"/>
    </source>
</evidence>
<dbReference type="InterPro" id="IPR029019">
    <property type="entry name" value="HEX_eukaryotic_N"/>
</dbReference>
<dbReference type="GO" id="GO:0004563">
    <property type="term" value="F:beta-N-acetylhexosaminidase activity"/>
    <property type="evidence" value="ECO:0007669"/>
    <property type="project" value="InterPro"/>
</dbReference>
<dbReference type="AlphaFoldDB" id="A0A914D9I8"/>
<dbReference type="GO" id="GO:0006689">
    <property type="term" value="P:ganglioside catabolic process"/>
    <property type="evidence" value="ECO:0007669"/>
    <property type="project" value="TreeGrafter"/>
</dbReference>
<feature type="chain" id="PRO_5036815970" evidence="2">
    <location>
        <begin position="32"/>
        <end position="172"/>
    </location>
</feature>
<evidence type="ECO:0000313" key="4">
    <source>
        <dbReference type="Proteomes" id="UP000887540"/>
    </source>
</evidence>
<dbReference type="PANTHER" id="PTHR22600">
    <property type="entry name" value="BETA-HEXOSAMINIDASE"/>
    <property type="match status" value="1"/>
</dbReference>
<accession>A0A914D9I8</accession>
<dbReference type="Pfam" id="PF14845">
    <property type="entry name" value="Glycohydro_20b2"/>
    <property type="match status" value="1"/>
</dbReference>
<proteinExistence type="predicted"/>
<feature type="signal peptide" evidence="2">
    <location>
        <begin position="1"/>
        <end position="31"/>
    </location>
</feature>
<name>A0A914D9I8_9BILA</name>